<gene>
    <name evidence="1" type="ORF">F1735_18015</name>
</gene>
<comment type="caution">
    <text evidence="1">The sequence shown here is derived from an EMBL/GenBank/DDBJ whole genome shotgun (WGS) entry which is preliminary data.</text>
</comment>
<organism evidence="1 2">
    <name type="scientific">Massilia genomosp. 1</name>
    <dbReference type="NCBI Taxonomy" id="2609280"/>
    <lineage>
        <taxon>Bacteria</taxon>
        <taxon>Pseudomonadati</taxon>
        <taxon>Pseudomonadota</taxon>
        <taxon>Betaproteobacteria</taxon>
        <taxon>Burkholderiales</taxon>
        <taxon>Oxalobacteraceae</taxon>
        <taxon>Telluria group</taxon>
        <taxon>Massilia</taxon>
    </lineage>
</organism>
<sequence length="223" mass="23913">MTAVPSFWHVKVPHPMFPRKNRPGAALALFTALLVAGCAARPETLRRPANEQVLQVKEEVKWKLGFWDVTLVPGTYVGKFEDEAGSYFVGPPMCVYLAGRPRKEDALAGSAWECGILLPKKPGNEATVFHIIGTNRPLTVFHPDDRPDFSTVAPLAPRPDEMSGAKTTLAFTPLNSGAGLVAGALTGAVLGVLTEAEKGTFRDFKSQPAKGWLLQAPASAPVP</sequence>
<proteinExistence type="predicted"/>
<dbReference type="RefSeq" id="WP_167238228.1">
    <property type="nucleotide sequence ID" value="NZ_WHJF01000047.1"/>
</dbReference>
<dbReference type="Proteomes" id="UP000610594">
    <property type="component" value="Unassembled WGS sequence"/>
</dbReference>
<keyword evidence="2" id="KW-1185">Reference proteome</keyword>
<dbReference type="EMBL" id="WHJF01000047">
    <property type="protein sequence ID" value="NHZ64177.1"/>
    <property type="molecule type" value="Genomic_DNA"/>
</dbReference>
<accession>A0ABX0MX85</accession>
<evidence type="ECO:0000313" key="1">
    <source>
        <dbReference type="EMBL" id="NHZ64177.1"/>
    </source>
</evidence>
<evidence type="ECO:0008006" key="3">
    <source>
        <dbReference type="Google" id="ProtNLM"/>
    </source>
</evidence>
<reference evidence="1 2" key="1">
    <citation type="submission" date="2019-10" db="EMBL/GenBank/DDBJ databases">
        <title>Taxonomy of Antarctic Massilia spp.: description of Massilia rubra sp. nov., Massilia aquatica sp. nov., Massilia mucilaginosa sp. nov., Massilia frigida sp. nov. isolated from streams, lakes and regoliths.</title>
        <authorList>
            <person name="Holochova P."/>
            <person name="Sedlacek I."/>
            <person name="Kralova S."/>
            <person name="Maslanova I."/>
            <person name="Busse H.-J."/>
            <person name="Stankova E."/>
            <person name="Vrbovska V."/>
            <person name="Kovarovic V."/>
            <person name="Bartak M."/>
            <person name="Svec P."/>
            <person name="Pantucek R."/>
        </authorList>
    </citation>
    <scope>NUCLEOTIDE SEQUENCE [LARGE SCALE GENOMIC DNA]</scope>
    <source>
        <strain evidence="1 2">CCM 8694</strain>
    </source>
</reference>
<evidence type="ECO:0000313" key="2">
    <source>
        <dbReference type="Proteomes" id="UP000610594"/>
    </source>
</evidence>
<protein>
    <recommendedName>
        <fullName evidence="3">Lipoprotein</fullName>
    </recommendedName>
</protein>
<name>A0ABX0MX85_9BURK</name>